<keyword evidence="2" id="KW-1185">Reference proteome</keyword>
<reference evidence="1 2" key="1">
    <citation type="journal article" date="2017" name="Int. J. Syst. Evol. Microbiol.">
        <title>Mucilaginibacterpsychrotolerans sp. nov., isolated from peatlands.</title>
        <authorList>
            <person name="Deng Y."/>
            <person name="Shen L."/>
            <person name="Xu B."/>
            <person name="Liu Y."/>
            <person name="Gu Z."/>
            <person name="Liu H."/>
            <person name="Zhou Y."/>
        </authorList>
    </citation>
    <scope>NUCLEOTIDE SEQUENCE [LARGE SCALE GENOMIC DNA]</scope>
    <source>
        <strain evidence="1 2">NH7-4</strain>
    </source>
</reference>
<dbReference type="EMBL" id="SOZE01000006">
    <property type="protein sequence ID" value="TFF38434.1"/>
    <property type="molecule type" value="Genomic_DNA"/>
</dbReference>
<sequence>MMKVDNPLAFRFILHDELYLLPEDKVASPIAAPEVTSQVPASAELPPAPPVNQAPIAATPVIPQAVKVTEPANTATPMIPQPIQTPRPEFNYLGGNNKHFVILVNYAADEHIPAAHLAALESMLKRKDLGLDDVAIFNMHQHQPLAIAKVAEWLKPLKMVIMGKDALPQGIGNLPFNSPVQGKKTTVLYSFGFDEMMSSNENKKAFWDQMKTL</sequence>
<accession>A0A4Y8SIZ7</accession>
<dbReference type="OrthoDB" id="797407at2"/>
<evidence type="ECO:0000313" key="2">
    <source>
        <dbReference type="Proteomes" id="UP000297540"/>
    </source>
</evidence>
<dbReference type="Proteomes" id="UP000297540">
    <property type="component" value="Unassembled WGS sequence"/>
</dbReference>
<gene>
    <name evidence="1" type="ORF">E2R66_08170</name>
</gene>
<evidence type="ECO:0000313" key="1">
    <source>
        <dbReference type="EMBL" id="TFF38434.1"/>
    </source>
</evidence>
<protein>
    <submittedName>
        <fullName evidence="1">Uncharacterized protein</fullName>
    </submittedName>
</protein>
<proteinExistence type="predicted"/>
<comment type="caution">
    <text evidence="1">The sequence shown here is derived from an EMBL/GenBank/DDBJ whole genome shotgun (WGS) entry which is preliminary data.</text>
</comment>
<organism evidence="1 2">
    <name type="scientific">Mucilaginibacter psychrotolerans</name>
    <dbReference type="NCBI Taxonomy" id="1524096"/>
    <lineage>
        <taxon>Bacteria</taxon>
        <taxon>Pseudomonadati</taxon>
        <taxon>Bacteroidota</taxon>
        <taxon>Sphingobacteriia</taxon>
        <taxon>Sphingobacteriales</taxon>
        <taxon>Sphingobacteriaceae</taxon>
        <taxon>Mucilaginibacter</taxon>
    </lineage>
</organism>
<dbReference type="RefSeq" id="WP_133228584.1">
    <property type="nucleotide sequence ID" value="NZ_SOZE01000006.1"/>
</dbReference>
<name>A0A4Y8SIZ7_9SPHI</name>
<dbReference type="AlphaFoldDB" id="A0A4Y8SIZ7"/>